<comment type="caution">
    <text evidence="7">The sequence shown here is derived from an EMBL/GenBank/DDBJ whole genome shotgun (WGS) entry which is preliminary data.</text>
</comment>
<dbReference type="InterPro" id="IPR012337">
    <property type="entry name" value="RNaseH-like_sf"/>
</dbReference>
<keyword evidence="8" id="KW-1185">Reference proteome</keyword>
<dbReference type="InterPro" id="IPR007021">
    <property type="entry name" value="DUF659"/>
</dbReference>
<evidence type="ECO:0000256" key="1">
    <source>
        <dbReference type="ARBA" id="ARBA00022723"/>
    </source>
</evidence>
<keyword evidence="2" id="KW-0863">Zinc-finger</keyword>
<evidence type="ECO:0000256" key="3">
    <source>
        <dbReference type="ARBA" id="ARBA00022833"/>
    </source>
</evidence>
<feature type="compositionally biased region" description="Polar residues" evidence="4">
    <location>
        <begin position="1"/>
        <end position="17"/>
    </location>
</feature>
<evidence type="ECO:0000259" key="5">
    <source>
        <dbReference type="Pfam" id="PF02892"/>
    </source>
</evidence>
<dbReference type="EMBL" id="JAHRHJ020000007">
    <property type="protein sequence ID" value="KAH9307386.1"/>
    <property type="molecule type" value="Genomic_DNA"/>
</dbReference>
<name>A0AA38KMZ7_TAXCH</name>
<sequence>MASESGSVARNKPNSNDPGWKHCERAESNSVICNYCGMKMSGGVYRLKFHIARIPGNEVTMCNQAPPEAQRELSAFLVAYVEKKEEKKRKADALAALANRRAAREDFDIEASSIAQTPRGQTLGRGSSTDSSSAMFFVPRSSPGSQPSLEGTAWNKEMHNEARIAAANFWYYNNIPFNVAKSPYWENLVTALTVVGKGFKAPTPHDLSGPLLEDSVAHTKALVEEQKKVWQKRGCTILSDGWTDGKNRTLINFLVASSGQLVFLKSIDASHQVKTASTLCDMLDEVVKEVGVENVVQVVTDNAAAYVAAGRLLEERHPTLFWTPCAAHCLDLLLEDIGKLSWVKNVVEDARNITKFIYNHTWVLNLMREHTNGNELVRSGVTRFATNFITLQSIAASLTSLKQMFVSTRWMESPYAKKIEGERVVKTIFDDVFAKQMEEIMKVSEPLVRVLRMVDGEKNPMGYLYEAMDVAKEAIAKYYGHNQRKYEPIWRIIDQRWNKTLHRHIHAAAYYLNPKFFFSPSFKADEEVMDGINTCIERMVPDEDIRDAIVDELQIYKTVEGRLFSSAICGGKIMVQKHQIFKS</sequence>
<dbReference type="PANTHER" id="PTHR32166">
    <property type="entry name" value="OSJNBA0013A04.12 PROTEIN"/>
    <property type="match status" value="1"/>
</dbReference>
<gene>
    <name evidence="7" type="ORF">KI387_035297</name>
</gene>
<dbReference type="Proteomes" id="UP000824469">
    <property type="component" value="Unassembled WGS sequence"/>
</dbReference>
<feature type="compositionally biased region" description="Polar residues" evidence="4">
    <location>
        <begin position="113"/>
        <end position="130"/>
    </location>
</feature>
<evidence type="ECO:0000259" key="6">
    <source>
        <dbReference type="Pfam" id="PF04937"/>
    </source>
</evidence>
<dbReference type="SUPFAM" id="SSF53098">
    <property type="entry name" value="Ribonuclease H-like"/>
    <property type="match status" value="1"/>
</dbReference>
<dbReference type="GO" id="GO:0003677">
    <property type="term" value="F:DNA binding"/>
    <property type="evidence" value="ECO:0007669"/>
    <property type="project" value="InterPro"/>
</dbReference>
<keyword evidence="1" id="KW-0479">Metal-binding</keyword>
<feature type="region of interest" description="Disordered" evidence="4">
    <location>
        <begin position="109"/>
        <end position="130"/>
    </location>
</feature>
<feature type="domain" description="DUF659" evidence="6">
    <location>
        <begin position="202"/>
        <end position="353"/>
    </location>
</feature>
<reference evidence="7 8" key="1">
    <citation type="journal article" date="2021" name="Nat. Plants">
        <title>The Taxus genome provides insights into paclitaxel biosynthesis.</title>
        <authorList>
            <person name="Xiong X."/>
            <person name="Gou J."/>
            <person name="Liao Q."/>
            <person name="Li Y."/>
            <person name="Zhou Q."/>
            <person name="Bi G."/>
            <person name="Li C."/>
            <person name="Du R."/>
            <person name="Wang X."/>
            <person name="Sun T."/>
            <person name="Guo L."/>
            <person name="Liang H."/>
            <person name="Lu P."/>
            <person name="Wu Y."/>
            <person name="Zhang Z."/>
            <person name="Ro D.K."/>
            <person name="Shang Y."/>
            <person name="Huang S."/>
            <person name="Yan J."/>
        </authorList>
    </citation>
    <scope>NUCLEOTIDE SEQUENCE [LARGE SCALE GENOMIC DNA]</scope>
    <source>
        <strain evidence="7">Ta-2019</strain>
    </source>
</reference>
<dbReference type="AlphaFoldDB" id="A0AA38KMZ7"/>
<accession>A0AA38KMZ7</accession>
<keyword evidence="3" id="KW-0862">Zinc</keyword>
<dbReference type="OMA" id="IVEDWIL"/>
<dbReference type="GO" id="GO:0008270">
    <property type="term" value="F:zinc ion binding"/>
    <property type="evidence" value="ECO:0007669"/>
    <property type="project" value="UniProtKB-KW"/>
</dbReference>
<protein>
    <recommendedName>
        <fullName evidence="9">BED-type domain-containing protein</fullName>
    </recommendedName>
</protein>
<dbReference type="Pfam" id="PF02892">
    <property type="entry name" value="zf-BED"/>
    <property type="match status" value="1"/>
</dbReference>
<dbReference type="Pfam" id="PF04937">
    <property type="entry name" value="DUF659"/>
    <property type="match status" value="1"/>
</dbReference>
<proteinExistence type="predicted"/>
<evidence type="ECO:0008006" key="9">
    <source>
        <dbReference type="Google" id="ProtNLM"/>
    </source>
</evidence>
<dbReference type="PANTHER" id="PTHR32166:SF123">
    <property type="entry name" value="BED-TYPE DOMAIN-CONTAINING PROTEIN"/>
    <property type="match status" value="1"/>
</dbReference>
<evidence type="ECO:0000256" key="2">
    <source>
        <dbReference type="ARBA" id="ARBA00022771"/>
    </source>
</evidence>
<dbReference type="InterPro" id="IPR003656">
    <property type="entry name" value="Znf_BED"/>
</dbReference>
<evidence type="ECO:0000313" key="7">
    <source>
        <dbReference type="EMBL" id="KAH9307386.1"/>
    </source>
</evidence>
<feature type="region of interest" description="Disordered" evidence="4">
    <location>
        <begin position="1"/>
        <end position="21"/>
    </location>
</feature>
<feature type="domain" description="BED-type" evidence="5">
    <location>
        <begin position="20"/>
        <end position="53"/>
    </location>
</feature>
<evidence type="ECO:0000313" key="8">
    <source>
        <dbReference type="Proteomes" id="UP000824469"/>
    </source>
</evidence>
<organism evidence="7 8">
    <name type="scientific">Taxus chinensis</name>
    <name type="common">Chinese yew</name>
    <name type="synonym">Taxus wallichiana var. chinensis</name>
    <dbReference type="NCBI Taxonomy" id="29808"/>
    <lineage>
        <taxon>Eukaryota</taxon>
        <taxon>Viridiplantae</taxon>
        <taxon>Streptophyta</taxon>
        <taxon>Embryophyta</taxon>
        <taxon>Tracheophyta</taxon>
        <taxon>Spermatophyta</taxon>
        <taxon>Pinopsida</taxon>
        <taxon>Pinidae</taxon>
        <taxon>Conifers II</taxon>
        <taxon>Cupressales</taxon>
        <taxon>Taxaceae</taxon>
        <taxon>Taxus</taxon>
    </lineage>
</organism>
<evidence type="ECO:0000256" key="4">
    <source>
        <dbReference type="SAM" id="MobiDB-lite"/>
    </source>
</evidence>